<reference evidence="1 2" key="1">
    <citation type="submission" date="2024-02" db="EMBL/GenBank/DDBJ databases">
        <authorList>
            <person name="Daric V."/>
            <person name="Darras S."/>
        </authorList>
    </citation>
    <scope>NUCLEOTIDE SEQUENCE [LARGE SCALE GENOMIC DNA]</scope>
</reference>
<dbReference type="EMBL" id="CAWYQH010000114">
    <property type="protein sequence ID" value="CAK8690193.1"/>
    <property type="molecule type" value="Genomic_DNA"/>
</dbReference>
<accession>A0ABP0GFH9</accession>
<evidence type="ECO:0000313" key="2">
    <source>
        <dbReference type="Proteomes" id="UP001642483"/>
    </source>
</evidence>
<evidence type="ECO:0000313" key="1">
    <source>
        <dbReference type="EMBL" id="CAK8690193.1"/>
    </source>
</evidence>
<keyword evidence="2" id="KW-1185">Reference proteome</keyword>
<organism evidence="1 2">
    <name type="scientific">Clavelina lepadiformis</name>
    <name type="common">Light-bulb sea squirt</name>
    <name type="synonym">Ascidia lepadiformis</name>
    <dbReference type="NCBI Taxonomy" id="159417"/>
    <lineage>
        <taxon>Eukaryota</taxon>
        <taxon>Metazoa</taxon>
        <taxon>Chordata</taxon>
        <taxon>Tunicata</taxon>
        <taxon>Ascidiacea</taxon>
        <taxon>Aplousobranchia</taxon>
        <taxon>Clavelinidae</taxon>
        <taxon>Clavelina</taxon>
    </lineage>
</organism>
<protein>
    <submittedName>
        <fullName evidence="1">Uncharacterized protein</fullName>
    </submittedName>
</protein>
<comment type="caution">
    <text evidence="1">The sequence shown here is derived from an EMBL/GenBank/DDBJ whole genome shotgun (WGS) entry which is preliminary data.</text>
</comment>
<proteinExistence type="predicted"/>
<gene>
    <name evidence="1" type="ORF">CVLEPA_LOCUS22827</name>
</gene>
<sequence length="82" mass="9207">MNIGREPAIFHVTIDERNSTTLACWISWSSPNMIPRVTRVMVHLHPCNETYQSGNNGCFTMRSTEPTGYLMKCLAETGSDAE</sequence>
<name>A0ABP0GFH9_CLALP</name>
<dbReference type="Proteomes" id="UP001642483">
    <property type="component" value="Unassembled WGS sequence"/>
</dbReference>